<evidence type="ECO:0000313" key="1">
    <source>
        <dbReference type="EMBL" id="KAH3883451.1"/>
    </source>
</evidence>
<accession>A0A9D4MWZ1</accession>
<keyword evidence="2" id="KW-1185">Reference proteome</keyword>
<reference evidence="1" key="1">
    <citation type="journal article" date="2019" name="bioRxiv">
        <title>The Genome of the Zebra Mussel, Dreissena polymorpha: A Resource for Invasive Species Research.</title>
        <authorList>
            <person name="McCartney M.A."/>
            <person name="Auch B."/>
            <person name="Kono T."/>
            <person name="Mallez S."/>
            <person name="Zhang Y."/>
            <person name="Obille A."/>
            <person name="Becker A."/>
            <person name="Abrahante J.E."/>
            <person name="Garbe J."/>
            <person name="Badalamenti J.P."/>
            <person name="Herman A."/>
            <person name="Mangelson H."/>
            <person name="Liachko I."/>
            <person name="Sullivan S."/>
            <person name="Sone E.D."/>
            <person name="Koren S."/>
            <person name="Silverstein K.A.T."/>
            <person name="Beckman K.B."/>
            <person name="Gohl D.M."/>
        </authorList>
    </citation>
    <scope>NUCLEOTIDE SEQUENCE</scope>
    <source>
        <strain evidence="1">Duluth1</strain>
        <tissue evidence="1">Whole animal</tissue>
    </source>
</reference>
<dbReference type="AlphaFoldDB" id="A0A9D4MWZ1"/>
<reference evidence="1" key="2">
    <citation type="submission" date="2020-11" db="EMBL/GenBank/DDBJ databases">
        <authorList>
            <person name="McCartney M.A."/>
            <person name="Auch B."/>
            <person name="Kono T."/>
            <person name="Mallez S."/>
            <person name="Becker A."/>
            <person name="Gohl D.M."/>
            <person name="Silverstein K.A.T."/>
            <person name="Koren S."/>
            <person name="Bechman K.B."/>
            <person name="Herman A."/>
            <person name="Abrahante J.E."/>
            <person name="Garbe J."/>
        </authorList>
    </citation>
    <scope>NUCLEOTIDE SEQUENCE</scope>
    <source>
        <strain evidence="1">Duluth1</strain>
        <tissue evidence="1">Whole animal</tissue>
    </source>
</reference>
<evidence type="ECO:0000313" key="2">
    <source>
        <dbReference type="Proteomes" id="UP000828390"/>
    </source>
</evidence>
<organism evidence="1 2">
    <name type="scientific">Dreissena polymorpha</name>
    <name type="common">Zebra mussel</name>
    <name type="synonym">Mytilus polymorpha</name>
    <dbReference type="NCBI Taxonomy" id="45954"/>
    <lineage>
        <taxon>Eukaryota</taxon>
        <taxon>Metazoa</taxon>
        <taxon>Spiralia</taxon>
        <taxon>Lophotrochozoa</taxon>
        <taxon>Mollusca</taxon>
        <taxon>Bivalvia</taxon>
        <taxon>Autobranchia</taxon>
        <taxon>Heteroconchia</taxon>
        <taxon>Euheterodonta</taxon>
        <taxon>Imparidentia</taxon>
        <taxon>Neoheterodontei</taxon>
        <taxon>Myida</taxon>
        <taxon>Dreissenoidea</taxon>
        <taxon>Dreissenidae</taxon>
        <taxon>Dreissena</taxon>
    </lineage>
</organism>
<gene>
    <name evidence="1" type="ORF">DPMN_007408</name>
</gene>
<sequence>MEGYTMAKAGYVAVKAHVKPRTNDNDPVSKKGYYACWIILKTCDEGSIHSAYCTCNGGRGTPAPVYLPLPMDFQIPEPGVFFNKLKDLQPSACALRAIHDCSSSSRPPPPLKCATPTEKAQHFGRRFEDKARDMFIKAHRFEHRFVSFQGSRLHGIEHPGQTDTFRSLSETELEPRSRRCRNGSIALPELSSNWFTNGHQHSPSRVVRIGVFADYTKLSIRARLTLSGACPRRNSSRGIIGPGVTKYLKLMSDDDIF</sequence>
<comment type="caution">
    <text evidence="1">The sequence shown here is derived from an EMBL/GenBank/DDBJ whole genome shotgun (WGS) entry which is preliminary data.</text>
</comment>
<dbReference type="Proteomes" id="UP000828390">
    <property type="component" value="Unassembled WGS sequence"/>
</dbReference>
<name>A0A9D4MWZ1_DREPO</name>
<dbReference type="EMBL" id="JAIWYP010000001">
    <property type="protein sequence ID" value="KAH3883451.1"/>
    <property type="molecule type" value="Genomic_DNA"/>
</dbReference>
<proteinExistence type="predicted"/>
<protein>
    <submittedName>
        <fullName evidence="1">Uncharacterized protein</fullName>
    </submittedName>
</protein>